<sequence>MRPLPLILPALLWGAIVPTPPAPADEPEAAVDRNYLLERIGDAAVVQLYADGFEGLPLQQKILIWHLYQAAIAGRDIYYDQRSPYGLRMRGILEGILSHPEGIDADTLAEIRRYAKLFWINSGPYNNLTARKFLLECSPEALLEAALTADLNGADFPTEGGESVAALVGRLEPMFFDRDFKPIVTNKTPPPGGDILLDSANNLYVNVSMADLVGFQEVYPLNSRLVKRPDGTLVEEPYRIGGRYSEEIRRIIEHLEDAAAFAPDPTAEALQALITYYQSGTVEDRKAYDIAWVRDTDAQVDTINGFTEVYMDARGVKGSWEAAVFYVNEEKTADIKTLAAEAQWFEDHMPWDPAYRKPDVTGITANAIEVVIETGDCGPVTPIGINLPNDQEVRERFGSKSVSLSNVIEAYDRSTPTAFRSEFAWDEGEVERAERWGGLAKELLVNMHEVIGHASGRVSDDLDGQPQDSIKEYYSALEEGRADLIALYFMPDPKLAELGLVSAEDQAEMARAAYEDYTRNALVQLRRVPEGDQIEEDHMRNRQMVVHWLIANTDAIEIRERDGKTYYVMTDPDAFRAGVAELLAEVQRIKSEGDYDAAKALFDAFGIRFDPALRDQVVRRVEALDLPSYTGFVMPRLEPKYDDDGEIVDVAISYPMDLEAQMLEYARFGKE</sequence>
<dbReference type="EMBL" id="RYZH01000023">
    <property type="protein sequence ID" value="RUL87277.1"/>
    <property type="molecule type" value="Genomic_DNA"/>
</dbReference>
<dbReference type="PANTHER" id="PTHR23422:SF11">
    <property type="entry name" value="DIPEPTIDYL PEPTIDASE 3"/>
    <property type="match status" value="1"/>
</dbReference>
<reference evidence="4 5" key="2">
    <citation type="submission" date="2019-01" db="EMBL/GenBank/DDBJ databases">
        <title>Tautonia sociabilis, a novel thermotolerant planctomycete of Isosphaeraceae family, isolated from a 4000 m deep subterranean habitat.</title>
        <authorList>
            <person name="Kovaleva O.L."/>
            <person name="Elcheninov A.G."/>
            <person name="Van Heerden E."/>
            <person name="Toshchakov S.V."/>
            <person name="Novikov A."/>
            <person name="Bonch-Osmolovskaya E.A."/>
            <person name="Kublanov I.V."/>
        </authorList>
    </citation>
    <scope>NUCLEOTIDE SEQUENCE [LARGE SCALE GENOMIC DNA]</scope>
    <source>
        <strain evidence="4 5">GM2012</strain>
    </source>
</reference>
<evidence type="ECO:0000256" key="2">
    <source>
        <dbReference type="ARBA" id="ARBA00022801"/>
    </source>
</evidence>
<dbReference type="GO" id="GO:0016787">
    <property type="term" value="F:hydrolase activity"/>
    <property type="evidence" value="ECO:0007669"/>
    <property type="project" value="UniProtKB-KW"/>
</dbReference>
<evidence type="ECO:0000256" key="3">
    <source>
        <dbReference type="SAM" id="SignalP"/>
    </source>
</evidence>
<dbReference type="Gene3D" id="3.30.540.30">
    <property type="match status" value="1"/>
</dbReference>
<dbReference type="RefSeq" id="WP_126725791.1">
    <property type="nucleotide sequence ID" value="NZ_RYZH01000023.1"/>
</dbReference>
<dbReference type="Proteomes" id="UP000280296">
    <property type="component" value="Unassembled WGS sequence"/>
</dbReference>
<accession>A0A432MJ80</accession>
<keyword evidence="1" id="KW-0479">Metal-binding</keyword>
<name>A0A432MJ80_9BACT</name>
<keyword evidence="5" id="KW-1185">Reference proteome</keyword>
<feature type="signal peptide" evidence="3">
    <location>
        <begin position="1"/>
        <end position="24"/>
    </location>
</feature>
<evidence type="ECO:0000313" key="4">
    <source>
        <dbReference type="EMBL" id="RUL87277.1"/>
    </source>
</evidence>
<feature type="chain" id="PRO_5019209736" evidence="3">
    <location>
        <begin position="25"/>
        <end position="671"/>
    </location>
</feature>
<comment type="caution">
    <text evidence="4">The sequence shown here is derived from an EMBL/GenBank/DDBJ whole genome shotgun (WGS) entry which is preliminary data.</text>
</comment>
<evidence type="ECO:0000313" key="5">
    <source>
        <dbReference type="Proteomes" id="UP000280296"/>
    </source>
</evidence>
<keyword evidence="2" id="KW-0378">Hydrolase</keyword>
<dbReference type="PANTHER" id="PTHR23422">
    <property type="entry name" value="DIPEPTIDYL PEPTIDASE III-RELATED"/>
    <property type="match status" value="1"/>
</dbReference>
<dbReference type="OrthoDB" id="9812747at2"/>
<protein>
    <submittedName>
        <fullName evidence="4">Peptidase M49</fullName>
    </submittedName>
</protein>
<evidence type="ECO:0000256" key="1">
    <source>
        <dbReference type="ARBA" id="ARBA00022723"/>
    </source>
</evidence>
<keyword evidence="3" id="KW-0732">Signal</keyword>
<reference evidence="4 5" key="1">
    <citation type="submission" date="2018-12" db="EMBL/GenBank/DDBJ databases">
        <authorList>
            <person name="Toschakov S.V."/>
        </authorList>
    </citation>
    <scope>NUCLEOTIDE SEQUENCE [LARGE SCALE GENOMIC DNA]</scope>
    <source>
        <strain evidence="4 5">GM2012</strain>
    </source>
</reference>
<gene>
    <name evidence="4" type="ORF">TsocGM_12910</name>
</gene>
<organism evidence="4 5">
    <name type="scientific">Tautonia sociabilis</name>
    <dbReference type="NCBI Taxonomy" id="2080755"/>
    <lineage>
        <taxon>Bacteria</taxon>
        <taxon>Pseudomonadati</taxon>
        <taxon>Planctomycetota</taxon>
        <taxon>Planctomycetia</taxon>
        <taxon>Isosphaerales</taxon>
        <taxon>Isosphaeraceae</taxon>
        <taxon>Tautonia</taxon>
    </lineage>
</organism>
<dbReference type="Pfam" id="PF03571">
    <property type="entry name" value="Peptidase_M49"/>
    <property type="match status" value="2"/>
</dbReference>
<dbReference type="AlphaFoldDB" id="A0A432MJ80"/>
<dbReference type="InterPro" id="IPR039461">
    <property type="entry name" value="Peptidase_M49"/>
</dbReference>
<proteinExistence type="predicted"/>
<dbReference type="GO" id="GO:0046872">
    <property type="term" value="F:metal ion binding"/>
    <property type="evidence" value="ECO:0007669"/>
    <property type="project" value="UniProtKB-KW"/>
</dbReference>